<evidence type="ECO:0000313" key="4">
    <source>
        <dbReference type="Proteomes" id="UP000294003"/>
    </source>
</evidence>
<evidence type="ECO:0000313" key="3">
    <source>
        <dbReference type="EMBL" id="RYO94314.1"/>
    </source>
</evidence>
<feature type="chain" id="PRO_5047232160" description="Pyrroloquinoline quinone-dependent pyranose dehydrogenase beta-propeller domain-containing protein" evidence="1">
    <location>
        <begin position="22"/>
        <end position="437"/>
    </location>
</feature>
<dbReference type="InterPro" id="IPR054539">
    <property type="entry name" value="Beta-prop_PDH"/>
</dbReference>
<dbReference type="EMBL" id="QJNS01000011">
    <property type="protein sequence ID" value="RYO94314.1"/>
    <property type="molecule type" value="Genomic_DNA"/>
</dbReference>
<name>A0ABY0HIN5_9PEZI</name>
<organism evidence="3 4">
    <name type="scientific">Monosporascus cannonballus</name>
    <dbReference type="NCBI Taxonomy" id="155416"/>
    <lineage>
        <taxon>Eukaryota</taxon>
        <taxon>Fungi</taxon>
        <taxon>Dikarya</taxon>
        <taxon>Ascomycota</taxon>
        <taxon>Pezizomycotina</taxon>
        <taxon>Sordariomycetes</taxon>
        <taxon>Xylariomycetidae</taxon>
        <taxon>Xylariales</taxon>
        <taxon>Xylariales incertae sedis</taxon>
        <taxon>Monosporascus</taxon>
    </lineage>
</organism>
<sequence length="437" mass="46060">MIIQVVAGLAAGSLFLRNAAAQSCASPLTPVAEPVMADGYEARLILKDLRRPRHLVVDAVGNLLVAEQGAAGIRRVVLNEAVDGEVCVESSSQLIPDPSLNHGIALTPDGSTLFVSKLSSVDAYPYDASTGTVGEKKTVISGMVNGGHSTRTLTIPVTAPDMLLVSRGSDGNIDNATIETGAARSIIKSFNVTELLAATEPVDYAAGGKILGWGLRNSVGVAEDPSTGGIWSVENSADNVHRGSVDIHSGNPAEEMNYHGVAGDAANDLMGANYGYPVCFAAWDISIIPESDAITVGSQFGGVDGTPFQEVSSASALTEVDEFCRTKRQGPRLAFPSHNAPLDIRFREDGSAAYVAFHGSWNRSPPDGYRLGRIEFSNGQPVADVSDKNAVTYVMQNRDNSQCPRNCFRPTGLAFDPKGRLFMTSDATGELFVITGA</sequence>
<dbReference type="Gene3D" id="2.120.10.30">
    <property type="entry name" value="TolB, C-terminal domain"/>
    <property type="match status" value="1"/>
</dbReference>
<dbReference type="Proteomes" id="UP000294003">
    <property type="component" value="Unassembled WGS sequence"/>
</dbReference>
<feature type="signal peptide" evidence="1">
    <location>
        <begin position="1"/>
        <end position="21"/>
    </location>
</feature>
<keyword evidence="1" id="KW-0732">Signal</keyword>
<proteinExistence type="predicted"/>
<keyword evidence="4" id="KW-1185">Reference proteome</keyword>
<dbReference type="InterPro" id="IPR011042">
    <property type="entry name" value="6-blade_b-propeller_TolB-like"/>
</dbReference>
<dbReference type="Pfam" id="PF22807">
    <property type="entry name" value="TrAA12"/>
    <property type="match status" value="1"/>
</dbReference>
<evidence type="ECO:0000256" key="1">
    <source>
        <dbReference type="SAM" id="SignalP"/>
    </source>
</evidence>
<comment type="caution">
    <text evidence="3">The sequence shown here is derived from an EMBL/GenBank/DDBJ whole genome shotgun (WGS) entry which is preliminary data.</text>
</comment>
<dbReference type="SUPFAM" id="SSF50952">
    <property type="entry name" value="Soluble quinoprotein glucose dehydrogenase"/>
    <property type="match status" value="1"/>
</dbReference>
<protein>
    <recommendedName>
        <fullName evidence="2">Pyrroloquinoline quinone-dependent pyranose dehydrogenase beta-propeller domain-containing protein</fullName>
    </recommendedName>
</protein>
<reference evidence="3 4" key="1">
    <citation type="submission" date="2018-06" db="EMBL/GenBank/DDBJ databases">
        <title>Complete Genomes of Monosporascus.</title>
        <authorList>
            <person name="Robinson A.J."/>
            <person name="Natvig D.O."/>
        </authorList>
    </citation>
    <scope>NUCLEOTIDE SEQUENCE [LARGE SCALE GENOMIC DNA]</scope>
    <source>
        <strain evidence="3 4">CBS 609.92</strain>
    </source>
</reference>
<evidence type="ECO:0000259" key="2">
    <source>
        <dbReference type="Pfam" id="PF22807"/>
    </source>
</evidence>
<gene>
    <name evidence="3" type="ORF">DL762_000638</name>
</gene>
<feature type="domain" description="Pyrroloquinoline quinone-dependent pyranose dehydrogenase beta-propeller" evidence="2">
    <location>
        <begin position="34"/>
        <end position="436"/>
    </location>
</feature>
<dbReference type="InterPro" id="IPR011041">
    <property type="entry name" value="Quinoprot_gluc/sorb_DH_b-prop"/>
</dbReference>
<accession>A0ABY0HIN5</accession>